<protein>
    <submittedName>
        <fullName evidence="2">Uncharacterized protein</fullName>
    </submittedName>
</protein>
<evidence type="ECO:0000313" key="3">
    <source>
        <dbReference type="Proteomes" id="UP000282759"/>
    </source>
</evidence>
<sequence length="111" mass="11959">MKTQSNDNSSSTPMNDRIAKVVSEFIVSFQAKLAASIGQRFNAYSAGKQKVLLVSVVAIITVILLAGLFTNSYTIPALHQSYKPATHIGMASDVNLSGRRDAQLTDSLTKK</sequence>
<evidence type="ECO:0000256" key="1">
    <source>
        <dbReference type="SAM" id="Phobius"/>
    </source>
</evidence>
<dbReference type="OrthoDB" id="795778at2"/>
<dbReference type="AlphaFoldDB" id="A0A3S2UP43"/>
<comment type="caution">
    <text evidence="2">The sequence shown here is derived from an EMBL/GenBank/DDBJ whole genome shotgun (WGS) entry which is preliminary data.</text>
</comment>
<gene>
    <name evidence="2" type="ORF">EOD41_00990</name>
</gene>
<evidence type="ECO:0000313" key="2">
    <source>
        <dbReference type="EMBL" id="RVU02546.1"/>
    </source>
</evidence>
<reference evidence="2 3" key="1">
    <citation type="submission" date="2019-01" db="EMBL/GenBank/DDBJ databases">
        <authorList>
            <person name="Chen W.-M."/>
        </authorList>
    </citation>
    <scope>NUCLEOTIDE SEQUENCE [LARGE SCALE GENOMIC DNA]</scope>
    <source>
        <strain evidence="2 3">YBJ-36</strain>
    </source>
</reference>
<proteinExistence type="predicted"/>
<feature type="transmembrane region" description="Helical" evidence="1">
    <location>
        <begin position="51"/>
        <end position="69"/>
    </location>
</feature>
<keyword evidence="1" id="KW-1133">Transmembrane helix</keyword>
<keyword evidence="1" id="KW-0812">Transmembrane</keyword>
<accession>A0A3S2UP43</accession>
<keyword evidence="1" id="KW-0472">Membrane</keyword>
<dbReference type="Proteomes" id="UP000282759">
    <property type="component" value="Unassembled WGS sequence"/>
</dbReference>
<organism evidence="2 3">
    <name type="scientific">Mucilaginibacter limnophilus</name>
    <dbReference type="NCBI Taxonomy" id="1932778"/>
    <lineage>
        <taxon>Bacteria</taxon>
        <taxon>Pseudomonadati</taxon>
        <taxon>Bacteroidota</taxon>
        <taxon>Sphingobacteriia</taxon>
        <taxon>Sphingobacteriales</taxon>
        <taxon>Sphingobacteriaceae</taxon>
        <taxon>Mucilaginibacter</taxon>
    </lineage>
</organism>
<keyword evidence="3" id="KW-1185">Reference proteome</keyword>
<dbReference type="EMBL" id="SACK01000001">
    <property type="protein sequence ID" value="RVU02546.1"/>
    <property type="molecule type" value="Genomic_DNA"/>
</dbReference>
<name>A0A3S2UP43_9SPHI</name>
<dbReference type="RefSeq" id="WP_127702915.1">
    <property type="nucleotide sequence ID" value="NZ_SACK01000001.1"/>
</dbReference>